<name>A0A916TV26_9SPHN</name>
<sequence>MLFEAYSKLVQAFPDGCDHLYGEAIHPSGNLWLATDGQLYPALLFAGTPSDERGDIRLRAIDVEFSRDCEIAVEASIPVLGTFTIVRLNESDPEIVRVFLRLLEESFCERQLPVSNREIGDRILEIAELFSRIDGGGDIVGLWGELYLISLAPSVTNAVRCWSSHKSAKYDFVTDQFALETKTTLKPSRQHRFSIDQLRPGLDMKVYLASLQLTETQAGRTVAELVEEIYGELADAELRNAFFSLCLSKGGPDIYRSSLRLRPFPDESSLMFFDARELPAPEVGASDPIANVRFDLDLSAVQPLGSEARGFILSFPA</sequence>
<reference evidence="1" key="2">
    <citation type="submission" date="2020-09" db="EMBL/GenBank/DDBJ databases">
        <authorList>
            <person name="Sun Q."/>
            <person name="Zhou Y."/>
        </authorList>
    </citation>
    <scope>NUCLEOTIDE SEQUENCE</scope>
    <source>
        <strain evidence="1">CGMCC 1.15095</strain>
    </source>
</reference>
<dbReference type="AlphaFoldDB" id="A0A916TV26"/>
<gene>
    <name evidence="1" type="ORF">GCM10011494_34230</name>
</gene>
<dbReference type="Pfam" id="PF14390">
    <property type="entry name" value="DUF4420"/>
    <property type="match status" value="1"/>
</dbReference>
<dbReference type="Proteomes" id="UP000608154">
    <property type="component" value="Unassembled WGS sequence"/>
</dbReference>
<dbReference type="InterPro" id="IPR025534">
    <property type="entry name" value="DUF4420"/>
</dbReference>
<accession>A0A916TV26</accession>
<reference evidence="1" key="1">
    <citation type="journal article" date="2014" name="Int. J. Syst. Evol. Microbiol.">
        <title>Complete genome sequence of Corynebacterium casei LMG S-19264T (=DSM 44701T), isolated from a smear-ripened cheese.</title>
        <authorList>
            <consortium name="US DOE Joint Genome Institute (JGI-PGF)"/>
            <person name="Walter F."/>
            <person name="Albersmeier A."/>
            <person name="Kalinowski J."/>
            <person name="Ruckert C."/>
        </authorList>
    </citation>
    <scope>NUCLEOTIDE SEQUENCE</scope>
    <source>
        <strain evidence="1">CGMCC 1.15095</strain>
    </source>
</reference>
<protein>
    <recommendedName>
        <fullName evidence="3">PD-(D/E)XK motif protein</fullName>
    </recommendedName>
</protein>
<evidence type="ECO:0000313" key="2">
    <source>
        <dbReference type="Proteomes" id="UP000608154"/>
    </source>
</evidence>
<proteinExistence type="predicted"/>
<dbReference type="RefSeq" id="WP_188772782.1">
    <property type="nucleotide sequence ID" value="NZ_BMHK01000034.1"/>
</dbReference>
<evidence type="ECO:0008006" key="3">
    <source>
        <dbReference type="Google" id="ProtNLM"/>
    </source>
</evidence>
<organism evidence="1 2">
    <name type="scientific">Novosphingobium endophyticum</name>
    <dbReference type="NCBI Taxonomy" id="1955250"/>
    <lineage>
        <taxon>Bacteria</taxon>
        <taxon>Pseudomonadati</taxon>
        <taxon>Pseudomonadota</taxon>
        <taxon>Alphaproteobacteria</taxon>
        <taxon>Sphingomonadales</taxon>
        <taxon>Sphingomonadaceae</taxon>
        <taxon>Novosphingobium</taxon>
    </lineage>
</organism>
<keyword evidence="2" id="KW-1185">Reference proteome</keyword>
<comment type="caution">
    <text evidence="1">The sequence shown here is derived from an EMBL/GenBank/DDBJ whole genome shotgun (WGS) entry which is preliminary data.</text>
</comment>
<dbReference type="EMBL" id="BMHK01000034">
    <property type="protein sequence ID" value="GGC12563.1"/>
    <property type="molecule type" value="Genomic_DNA"/>
</dbReference>
<evidence type="ECO:0000313" key="1">
    <source>
        <dbReference type="EMBL" id="GGC12563.1"/>
    </source>
</evidence>